<dbReference type="InterPro" id="IPR040442">
    <property type="entry name" value="Pyrv_kinase-like_dom_sf"/>
</dbReference>
<feature type="binding site" evidence="5">
    <location>
        <position position="75"/>
    </location>
    <ligand>
        <name>substrate</name>
    </ligand>
</feature>
<protein>
    <submittedName>
        <fullName evidence="8">CoA ester lyase</fullName>
    </submittedName>
</protein>
<keyword evidence="3 6" id="KW-0479">Metal-binding</keyword>
<dbReference type="OrthoDB" id="9800547at2"/>
<evidence type="ECO:0000313" key="8">
    <source>
        <dbReference type="EMBL" id="OSJ03800.1"/>
    </source>
</evidence>
<evidence type="ECO:0000256" key="1">
    <source>
        <dbReference type="ARBA" id="ARBA00001946"/>
    </source>
</evidence>
<dbReference type="SUPFAM" id="SSF51621">
    <property type="entry name" value="Phosphoenolpyruvate/pyruvate domain"/>
    <property type="match status" value="1"/>
</dbReference>
<feature type="binding site" evidence="5">
    <location>
        <position position="139"/>
    </location>
    <ligand>
        <name>substrate</name>
    </ligand>
</feature>
<comment type="cofactor">
    <cofactor evidence="1">
        <name>Mg(2+)</name>
        <dbReference type="ChEBI" id="CHEBI:18420"/>
    </cofactor>
</comment>
<feature type="binding site" evidence="6">
    <location>
        <position position="166"/>
    </location>
    <ligand>
        <name>Mg(2+)</name>
        <dbReference type="ChEBI" id="CHEBI:18420"/>
    </ligand>
</feature>
<dbReference type="InterPro" id="IPR015813">
    <property type="entry name" value="Pyrv/PenolPyrv_kinase-like_dom"/>
</dbReference>
<dbReference type="GO" id="GO:0016829">
    <property type="term" value="F:lyase activity"/>
    <property type="evidence" value="ECO:0007669"/>
    <property type="project" value="UniProtKB-KW"/>
</dbReference>
<dbReference type="PIRSF" id="PIRSF015582">
    <property type="entry name" value="Cit_lyase_B"/>
    <property type="match status" value="1"/>
</dbReference>
<evidence type="ECO:0000256" key="6">
    <source>
        <dbReference type="PIRSR" id="PIRSR015582-2"/>
    </source>
</evidence>
<dbReference type="Gene3D" id="3.20.20.60">
    <property type="entry name" value="Phosphoenolpyruvate-binding domains"/>
    <property type="match status" value="1"/>
</dbReference>
<dbReference type="GO" id="GO:0006107">
    <property type="term" value="P:oxaloacetate metabolic process"/>
    <property type="evidence" value="ECO:0007669"/>
    <property type="project" value="TreeGrafter"/>
</dbReference>
<gene>
    <name evidence="8" type="ORF">BSZ18_31370</name>
</gene>
<dbReference type="AlphaFoldDB" id="A0A1X3FDH9"/>
<dbReference type="InterPro" id="IPR011206">
    <property type="entry name" value="Citrate_lyase_beta/mcl1/mcl2"/>
</dbReference>
<evidence type="ECO:0000256" key="3">
    <source>
        <dbReference type="ARBA" id="ARBA00022723"/>
    </source>
</evidence>
<organism evidence="8 9">
    <name type="scientific">Bradyrhizobium canariense</name>
    <dbReference type="NCBI Taxonomy" id="255045"/>
    <lineage>
        <taxon>Bacteria</taxon>
        <taxon>Pseudomonadati</taxon>
        <taxon>Pseudomonadota</taxon>
        <taxon>Alphaproteobacteria</taxon>
        <taxon>Hyphomicrobiales</taxon>
        <taxon>Nitrobacteraceae</taxon>
        <taxon>Bradyrhizobium</taxon>
    </lineage>
</organism>
<evidence type="ECO:0000256" key="5">
    <source>
        <dbReference type="PIRSR" id="PIRSR015582-1"/>
    </source>
</evidence>
<feature type="binding site" evidence="6">
    <location>
        <position position="139"/>
    </location>
    <ligand>
        <name>Mg(2+)</name>
        <dbReference type="ChEBI" id="CHEBI:18420"/>
    </ligand>
</feature>
<dbReference type="InterPro" id="IPR005000">
    <property type="entry name" value="Aldolase/citrate-lyase_domain"/>
</dbReference>
<proteinExistence type="inferred from homology"/>
<evidence type="ECO:0000313" key="9">
    <source>
        <dbReference type="Proteomes" id="UP000193553"/>
    </source>
</evidence>
<accession>A0A1X3FDH9</accession>
<dbReference type="GO" id="GO:0000287">
    <property type="term" value="F:magnesium ion binding"/>
    <property type="evidence" value="ECO:0007669"/>
    <property type="project" value="TreeGrafter"/>
</dbReference>
<reference evidence="8 9" key="1">
    <citation type="submission" date="2017-03" db="EMBL/GenBank/DDBJ databases">
        <title>Whole genome sequences of fourteen strains of Bradyrhizobium canariense and one strain of Bradyrhizobium japonicum isolated from Lupinus (Papilionoideae: Genisteae) species in Algeria.</title>
        <authorList>
            <person name="Crovadore J."/>
            <person name="Chekireb D."/>
            <person name="Brachmann A."/>
            <person name="Chablais R."/>
            <person name="Cochard B."/>
            <person name="Lefort F."/>
        </authorList>
    </citation>
    <scope>NUCLEOTIDE SEQUENCE [LARGE SCALE GENOMIC DNA]</scope>
    <source>
        <strain evidence="8 9">UBMA195</strain>
    </source>
</reference>
<dbReference type="Proteomes" id="UP000193553">
    <property type="component" value="Unassembled WGS sequence"/>
</dbReference>
<name>A0A1X3FDH9_9BRAD</name>
<evidence type="ECO:0000259" key="7">
    <source>
        <dbReference type="Pfam" id="PF03328"/>
    </source>
</evidence>
<feature type="domain" description="HpcH/HpaI aldolase/citrate lyase" evidence="7">
    <location>
        <begin position="15"/>
        <end position="238"/>
    </location>
</feature>
<keyword evidence="4 6" id="KW-0460">Magnesium</keyword>
<evidence type="ECO:0000256" key="4">
    <source>
        <dbReference type="ARBA" id="ARBA00022842"/>
    </source>
</evidence>
<evidence type="ECO:0000256" key="2">
    <source>
        <dbReference type="ARBA" id="ARBA00005568"/>
    </source>
</evidence>
<dbReference type="EMBL" id="NAFI01000186">
    <property type="protein sequence ID" value="OSJ03800.1"/>
    <property type="molecule type" value="Genomic_DNA"/>
</dbReference>
<comment type="caution">
    <text evidence="8">The sequence shown here is derived from an EMBL/GenBank/DDBJ whole genome shotgun (WGS) entry which is preliminary data.</text>
</comment>
<keyword evidence="8" id="KW-0456">Lyase</keyword>
<dbReference type="PANTHER" id="PTHR32308:SF0">
    <property type="entry name" value="HPCH_HPAI ALDOLASE_CITRATE LYASE DOMAIN-CONTAINING PROTEIN"/>
    <property type="match status" value="1"/>
</dbReference>
<sequence length="296" mass="31294">MPPHGDDAQEAGLMRSMLFVPGDSPRKFEKASEGNADALIIDLEDSVVTDKKPEARGLTLTMLKGRNKPHQLYVRVNALDTGMTLADLAAVIPGQPDGIVLPKSQGGDDVRQVATWLEALEAAAGIAIGSTRIVCVATETAASIFGLGSYKGCSPRLAGLMWGAEDLSASLGATEKAAGGVFHSPYRLARDLCLMAAAAAEVAPIDTVFTDIDNLTGLEQETRAARRDGFSAKALIHPKHVDVVNAAFEPTEAERNWAEKVIAAFASNPNSGTLRLDGQMIDKPHLRAAKKILGQS</sequence>
<dbReference type="Pfam" id="PF03328">
    <property type="entry name" value="HpcH_HpaI"/>
    <property type="match status" value="1"/>
</dbReference>
<dbReference type="PANTHER" id="PTHR32308">
    <property type="entry name" value="LYASE BETA SUBUNIT, PUTATIVE (AFU_ORTHOLOGUE AFUA_4G13030)-RELATED"/>
    <property type="match status" value="1"/>
</dbReference>
<comment type="similarity">
    <text evidence="2">Belongs to the HpcH/HpaI aldolase family.</text>
</comment>